<keyword evidence="7" id="KW-0131">Cell cycle</keyword>
<evidence type="ECO:0000313" key="12">
    <source>
        <dbReference type="Proteomes" id="UP001153636"/>
    </source>
</evidence>
<keyword evidence="6 8" id="KW-0539">Nucleus</keyword>
<keyword evidence="12" id="KW-1185">Reference proteome</keyword>
<evidence type="ECO:0000256" key="5">
    <source>
        <dbReference type="ARBA" id="ARBA00023054"/>
    </source>
</evidence>
<organism evidence="11 12">
    <name type="scientific">Psylliodes chrysocephalus</name>
    <dbReference type="NCBI Taxonomy" id="3402493"/>
    <lineage>
        <taxon>Eukaryota</taxon>
        <taxon>Metazoa</taxon>
        <taxon>Ecdysozoa</taxon>
        <taxon>Arthropoda</taxon>
        <taxon>Hexapoda</taxon>
        <taxon>Insecta</taxon>
        <taxon>Pterygota</taxon>
        <taxon>Neoptera</taxon>
        <taxon>Endopterygota</taxon>
        <taxon>Coleoptera</taxon>
        <taxon>Polyphaga</taxon>
        <taxon>Cucujiformia</taxon>
        <taxon>Chrysomeloidea</taxon>
        <taxon>Chrysomelidae</taxon>
        <taxon>Galerucinae</taxon>
        <taxon>Alticini</taxon>
        <taxon>Psylliodes</taxon>
    </lineage>
</organism>
<dbReference type="InterPro" id="IPR036277">
    <property type="entry name" value="SMC_hinge_sf"/>
</dbReference>
<proteinExistence type="inferred from homology"/>
<feature type="domain" description="SMC hinge" evidence="10">
    <location>
        <begin position="526"/>
        <end position="639"/>
    </location>
</feature>
<dbReference type="Pfam" id="PF06470">
    <property type="entry name" value="SMC_hinge"/>
    <property type="match status" value="1"/>
</dbReference>
<dbReference type="PANTHER" id="PTHR43977">
    <property type="entry name" value="STRUCTURAL MAINTENANCE OF CHROMOSOMES PROTEIN 3"/>
    <property type="match status" value="1"/>
</dbReference>
<feature type="coiled-coil region" evidence="9">
    <location>
        <begin position="678"/>
        <end position="705"/>
    </location>
</feature>
<evidence type="ECO:0000256" key="8">
    <source>
        <dbReference type="PIRNR" id="PIRNR005719"/>
    </source>
</evidence>
<accession>A0A9P0G786</accession>
<evidence type="ECO:0000256" key="4">
    <source>
        <dbReference type="ARBA" id="ARBA00022776"/>
    </source>
</evidence>
<dbReference type="InterPro" id="IPR041741">
    <property type="entry name" value="SMC3_ABC_euk"/>
</dbReference>
<evidence type="ECO:0000256" key="2">
    <source>
        <dbReference type="ARBA" id="ARBA00005917"/>
    </source>
</evidence>
<dbReference type="InterPro" id="IPR024704">
    <property type="entry name" value="SMC"/>
</dbReference>
<evidence type="ECO:0000256" key="9">
    <source>
        <dbReference type="SAM" id="Coils"/>
    </source>
</evidence>
<dbReference type="SMART" id="SM00968">
    <property type="entry name" value="SMC_hinge"/>
    <property type="match status" value="1"/>
</dbReference>
<keyword evidence="5 9" id="KW-0175">Coiled coil</keyword>
<reference evidence="11" key="1">
    <citation type="submission" date="2022-01" db="EMBL/GenBank/DDBJ databases">
        <authorList>
            <person name="King R."/>
        </authorList>
    </citation>
    <scope>NUCLEOTIDE SEQUENCE</scope>
</reference>
<dbReference type="OrthoDB" id="431497at2759"/>
<keyword evidence="3" id="KW-0132">Cell division</keyword>
<comment type="subcellular location">
    <subcellularLocation>
        <location evidence="1 8">Nucleus</location>
    </subcellularLocation>
</comment>
<dbReference type="GO" id="GO:0005694">
    <property type="term" value="C:chromosome"/>
    <property type="evidence" value="ECO:0007669"/>
    <property type="project" value="InterPro"/>
</dbReference>
<dbReference type="GO" id="GO:0016887">
    <property type="term" value="F:ATP hydrolysis activity"/>
    <property type="evidence" value="ECO:0007669"/>
    <property type="project" value="InterPro"/>
</dbReference>
<evidence type="ECO:0000256" key="1">
    <source>
        <dbReference type="ARBA" id="ARBA00004123"/>
    </source>
</evidence>
<name>A0A9P0G786_9CUCU</name>
<dbReference type="InterPro" id="IPR003395">
    <property type="entry name" value="RecF/RecN/SMC_N"/>
</dbReference>
<evidence type="ECO:0000313" key="11">
    <source>
        <dbReference type="EMBL" id="CAH1102483.1"/>
    </source>
</evidence>
<dbReference type="EMBL" id="OV651825">
    <property type="protein sequence ID" value="CAH1102483.1"/>
    <property type="molecule type" value="Genomic_DNA"/>
</dbReference>
<protein>
    <recommendedName>
        <fullName evidence="8">Structural maintenance of chromosomes protein</fullName>
    </recommendedName>
</protein>
<dbReference type="InterPro" id="IPR027417">
    <property type="entry name" value="P-loop_NTPase"/>
</dbReference>
<dbReference type="GO" id="GO:0005634">
    <property type="term" value="C:nucleus"/>
    <property type="evidence" value="ECO:0007669"/>
    <property type="project" value="UniProtKB-SubCell"/>
</dbReference>
<comment type="similarity">
    <text evidence="2">Belongs to the SMC family. SMC3 subfamily.</text>
</comment>
<feature type="coiled-coil region" evidence="9">
    <location>
        <begin position="737"/>
        <end position="872"/>
    </location>
</feature>
<dbReference type="Gene3D" id="3.30.70.1620">
    <property type="match status" value="1"/>
</dbReference>
<evidence type="ECO:0000256" key="7">
    <source>
        <dbReference type="ARBA" id="ARBA00023306"/>
    </source>
</evidence>
<feature type="coiled-coil region" evidence="9">
    <location>
        <begin position="185"/>
        <end position="414"/>
    </location>
</feature>
<dbReference type="GO" id="GO:0051301">
    <property type="term" value="P:cell division"/>
    <property type="evidence" value="ECO:0007669"/>
    <property type="project" value="UniProtKB-KW"/>
</dbReference>
<dbReference type="PIRSF" id="PIRSF005719">
    <property type="entry name" value="SMC"/>
    <property type="match status" value="1"/>
</dbReference>
<dbReference type="AlphaFoldDB" id="A0A9P0G786"/>
<evidence type="ECO:0000256" key="3">
    <source>
        <dbReference type="ARBA" id="ARBA00022618"/>
    </source>
</evidence>
<dbReference type="InterPro" id="IPR010935">
    <property type="entry name" value="SMC_hinge"/>
</dbReference>
<dbReference type="GO" id="GO:0051276">
    <property type="term" value="P:chromosome organization"/>
    <property type="evidence" value="ECO:0007669"/>
    <property type="project" value="InterPro"/>
</dbReference>
<dbReference type="SUPFAM" id="SSF52540">
    <property type="entry name" value="P-loop containing nucleoside triphosphate hydrolases"/>
    <property type="match status" value="1"/>
</dbReference>
<dbReference type="CDD" id="cd03272">
    <property type="entry name" value="ABC_SMC3_euk"/>
    <property type="match status" value="1"/>
</dbReference>
<dbReference type="FunFam" id="3.40.50.300:FF:000424">
    <property type="entry name" value="Structural maintenance of chromosomes 3"/>
    <property type="match status" value="1"/>
</dbReference>
<dbReference type="Gene3D" id="1.20.1060.20">
    <property type="match status" value="1"/>
</dbReference>
<dbReference type="Pfam" id="PF02463">
    <property type="entry name" value="SMC_N"/>
    <property type="match status" value="1"/>
</dbReference>
<keyword evidence="4" id="KW-0498">Mitosis</keyword>
<sequence length="1193" mass="139038">MHIKQIIIQGFRSYKDRTVIEPLDKRHNVFVGRNGSGKSNFFSAIQFVISDEYAHLKLDHRRSLLHQSSEPILQAFVEIIFDNSDSWVPIEYNEIRLRRAIGIKKDHYYLNGKTVLRSEVLNLLESAGLSSSNTYYIVKQGTINQLATAQDSYRLKVLQEVAGTKVFDERKNESSSIIRENALKLQKIDEYFNTLEERLQTLKDEMEELTKYQNFDKTRRALEFVLHEIQYNENKAKLTELETKILDASNQQEKLASDLQIAHDTIKALFKKSKNTKKDLALLEEEKTILDHNNDDLIKRKFQLELTIKDLIERNTFNQSTEDELERLDQTIKEKETELEKVKPQYDNIKRQEEQYTRELTLKEHRRNELYTKLGRCNMFNTKEERNEWINNELQSLNQQLKEKERCHDKLYADSKKDQEKIVALTKKIDSHSKESEKFKKNIAQCYERVIELQKKRDQNQYNRNKLWTKENELEQKISSLKYDMLKIDQKLRAVTGKQIQNGCDSVRKVLDSFKSRGGDEAKIAEQYYGTIIDNLTYRDDTSLAVDVTAGSRLFNHIVENENIATAILKEMNKQKLPGEINFMPLNRMDVPTVKYPREKTAVPMVSKLTYDSKYDKAMQFIFGRTLICANMDVASRLSRSSGLDCITLEGDKFSSKGVMSGGYFNPSKSRLHTFKTHTELTKQLKQYEQELLSLNKELDQIGTVINDTVSDMQKNETDKCKLKGSYDKINAELRLYREKLSNIERFRESNEQALNQCKISVEALRRTKESLESELDQELLSQLPVRDREEIKALDDDVQKLKKDNSEVVNIRVKLETLKDQLENLLTNNLKRRREALLKTLDEISLQQRQIVNKNAELKEIDDKIKQNNKKIESFGNKIEEFVEKTALERKELEERTKKMNILQYKINEVTELLEKFAMRRYMLEQKISKTEKDIEQLGTLPRENLYSKYAQMPSKDLFLELKKTNKKLKEFSHVNKKANDHYLSELEIKKKLLCEKLDLVKSEEKLNELISVIDQNKTDAILFTFKQISKYFKVIFKQLVPTGRASIVMQVKNPAEDESDTSDDNFTGIGIKASFIDAEVETKDINKLSGGQKSLLALALIFAIHKCDPAPFYLFDEIDQTLDSSYRRAVANMIHELSNQAQFITTTFSPEFLEHANKFYGVMTRDKVSYIGCVTKEAALNFIEGSPEGQD</sequence>
<dbReference type="SUPFAM" id="SSF75553">
    <property type="entry name" value="Smc hinge domain"/>
    <property type="match status" value="1"/>
</dbReference>
<dbReference type="GO" id="GO:0005524">
    <property type="term" value="F:ATP binding"/>
    <property type="evidence" value="ECO:0007669"/>
    <property type="project" value="InterPro"/>
</dbReference>
<evidence type="ECO:0000259" key="10">
    <source>
        <dbReference type="SMART" id="SM00968"/>
    </source>
</evidence>
<dbReference type="Proteomes" id="UP001153636">
    <property type="component" value="Chromosome 13"/>
</dbReference>
<gene>
    <name evidence="11" type="ORF">PSYICH_LOCUS3633</name>
</gene>
<evidence type="ECO:0000256" key="6">
    <source>
        <dbReference type="ARBA" id="ARBA00023242"/>
    </source>
</evidence>
<dbReference type="Gene3D" id="3.40.50.300">
    <property type="entry name" value="P-loop containing nucleotide triphosphate hydrolases"/>
    <property type="match status" value="2"/>
</dbReference>